<gene>
    <name evidence="1" type="ORF">ACJMK2_020912</name>
</gene>
<comment type="caution">
    <text evidence="1">The sequence shown here is derived from an EMBL/GenBank/DDBJ whole genome shotgun (WGS) entry which is preliminary data.</text>
</comment>
<sequence length="128" mass="14494">MGYCTTDNSRIPAAKWGLSNEEAARNSQHTEIEACLTPCQSLLAERIHVQCPYKHSKSSVSDAAQVDTDVYMTEDLTVKTAHRYFTQVCSYRLICMKYNTVTLFTSKEFHITSLNYDNAFSHNLVLAC</sequence>
<protein>
    <submittedName>
        <fullName evidence="1">Uncharacterized protein</fullName>
    </submittedName>
</protein>
<name>A0ABD3U0I5_SINWO</name>
<evidence type="ECO:0000313" key="2">
    <source>
        <dbReference type="Proteomes" id="UP001634394"/>
    </source>
</evidence>
<proteinExistence type="predicted"/>
<dbReference type="EMBL" id="JBJQND010000017">
    <property type="protein sequence ID" value="KAL3842939.1"/>
    <property type="molecule type" value="Genomic_DNA"/>
</dbReference>
<keyword evidence="2" id="KW-1185">Reference proteome</keyword>
<organism evidence="1 2">
    <name type="scientific">Sinanodonta woodiana</name>
    <name type="common">Chinese pond mussel</name>
    <name type="synonym">Anodonta woodiana</name>
    <dbReference type="NCBI Taxonomy" id="1069815"/>
    <lineage>
        <taxon>Eukaryota</taxon>
        <taxon>Metazoa</taxon>
        <taxon>Spiralia</taxon>
        <taxon>Lophotrochozoa</taxon>
        <taxon>Mollusca</taxon>
        <taxon>Bivalvia</taxon>
        <taxon>Autobranchia</taxon>
        <taxon>Heteroconchia</taxon>
        <taxon>Palaeoheterodonta</taxon>
        <taxon>Unionida</taxon>
        <taxon>Unionoidea</taxon>
        <taxon>Unionidae</taxon>
        <taxon>Unioninae</taxon>
        <taxon>Sinanodonta</taxon>
    </lineage>
</organism>
<accession>A0ABD3U0I5</accession>
<reference evidence="1 2" key="1">
    <citation type="submission" date="2024-11" db="EMBL/GenBank/DDBJ databases">
        <title>Chromosome-level genome assembly of the freshwater bivalve Anodonta woodiana.</title>
        <authorList>
            <person name="Chen X."/>
        </authorList>
    </citation>
    <scope>NUCLEOTIDE SEQUENCE [LARGE SCALE GENOMIC DNA]</scope>
    <source>
        <strain evidence="1">MN2024</strain>
        <tissue evidence="1">Gills</tissue>
    </source>
</reference>
<dbReference type="AlphaFoldDB" id="A0ABD3U0I5"/>
<dbReference type="Proteomes" id="UP001634394">
    <property type="component" value="Unassembled WGS sequence"/>
</dbReference>
<evidence type="ECO:0000313" key="1">
    <source>
        <dbReference type="EMBL" id="KAL3842939.1"/>
    </source>
</evidence>